<name>A0A447IJ74_9RHOB</name>
<sequence length="260" mass="27914">MTGPTDAPKIDTQAPGIGMTTGIDFGTGKDTTMLTLMIDGKLDHASADGPWGQAIIALLAERDLSAAREAAAKLVLTEKLYEMTRRRDEWKRKAEGCDELAAAVRAGINDAGERNLSRVFLRGTLVDSERRLKDAEDRAAAREAAAVRKMREALLPTIKANCRICGGSGYSGGSGGTGNATTTLYPCGHGVLNIPLPDASALDRLLEAARQDERTAIASYIGMSPSEVTDRQYHMEAIRTGRYRDDPLMQRGGWMEGGDG</sequence>
<protein>
    <submittedName>
        <fullName evidence="1">Uncharacterized protein</fullName>
    </submittedName>
</protein>
<keyword evidence="2" id="KW-1185">Reference proteome</keyword>
<dbReference type="Proteomes" id="UP000270743">
    <property type="component" value="Unassembled WGS sequence"/>
</dbReference>
<evidence type="ECO:0000313" key="1">
    <source>
        <dbReference type="EMBL" id="VDS07529.1"/>
    </source>
</evidence>
<reference evidence="1 2" key="1">
    <citation type="submission" date="2018-12" db="EMBL/GenBank/DDBJ databases">
        <authorList>
            <person name="Criscuolo A."/>
        </authorList>
    </citation>
    <scope>NUCLEOTIDE SEQUENCE [LARGE SCALE GENOMIC DNA]</scope>
    <source>
        <strain evidence="1">ACIP1116241</strain>
    </source>
</reference>
<proteinExistence type="predicted"/>
<dbReference type="EMBL" id="UZWE01000021">
    <property type="protein sequence ID" value="VDS07529.1"/>
    <property type="molecule type" value="Genomic_DNA"/>
</dbReference>
<evidence type="ECO:0000313" key="2">
    <source>
        <dbReference type="Proteomes" id="UP000270743"/>
    </source>
</evidence>
<dbReference type="AlphaFoldDB" id="A0A447IJ74"/>
<gene>
    <name evidence="1" type="ORF">PARHAE_00706</name>
</gene>
<accession>A0A447IJ74</accession>
<dbReference type="RefSeq" id="WP_126153226.1">
    <property type="nucleotide sequence ID" value="NZ_UZWE01000021.1"/>
</dbReference>
<organism evidence="1 2">
    <name type="scientific">Paracoccus haematequi</name>
    <dbReference type="NCBI Taxonomy" id="2491866"/>
    <lineage>
        <taxon>Bacteria</taxon>
        <taxon>Pseudomonadati</taxon>
        <taxon>Pseudomonadota</taxon>
        <taxon>Alphaproteobacteria</taxon>
        <taxon>Rhodobacterales</taxon>
        <taxon>Paracoccaceae</taxon>
        <taxon>Paracoccus</taxon>
    </lineage>
</organism>